<evidence type="ECO:0000256" key="2">
    <source>
        <dbReference type="SAM" id="MobiDB-lite"/>
    </source>
</evidence>
<dbReference type="SUPFAM" id="SSF51730">
    <property type="entry name" value="FAD-linked oxidoreductase"/>
    <property type="match status" value="1"/>
</dbReference>
<dbReference type="InterPro" id="IPR029041">
    <property type="entry name" value="FAD-linked_oxidoreductase-like"/>
</dbReference>
<protein>
    <recommendedName>
        <fullName evidence="4">Methylenetetrahydrofolate reductase (NAD(P)H)</fullName>
    </recommendedName>
</protein>
<evidence type="ECO:0008006" key="4">
    <source>
        <dbReference type="Google" id="ProtNLM"/>
    </source>
</evidence>
<evidence type="ECO:0000313" key="3">
    <source>
        <dbReference type="EMBL" id="CAD8698199.1"/>
    </source>
</evidence>
<dbReference type="GO" id="GO:0016491">
    <property type="term" value="F:oxidoreductase activity"/>
    <property type="evidence" value="ECO:0007669"/>
    <property type="project" value="UniProtKB-KW"/>
</dbReference>
<feature type="region of interest" description="Disordered" evidence="2">
    <location>
        <begin position="334"/>
        <end position="355"/>
    </location>
</feature>
<organism evidence="3">
    <name type="scientific">Mantoniella antarctica</name>
    <dbReference type="NCBI Taxonomy" id="81844"/>
    <lineage>
        <taxon>Eukaryota</taxon>
        <taxon>Viridiplantae</taxon>
        <taxon>Chlorophyta</taxon>
        <taxon>Mamiellophyceae</taxon>
        <taxon>Mamiellales</taxon>
        <taxon>Mamiellaceae</taxon>
        <taxon>Mantoniella</taxon>
    </lineage>
</organism>
<name>A0A7S0S769_9CHLO</name>
<sequence length="384" mass="42123">MEVGLVDALCDYSRPVFLFGLTPPLEGATPEGLRETARKFVERSATLATDGFIVYDIQEEKGRTPEPRPFPFRKLDDPSHFASILKEVSGKESVVYKCVAESDKGGFDEWLDTAIDKYGVNAYNLVGGASSANQYSGPTIPAVAAKLNARPGCAHGGVTIAERHVKKGNEHETLMKKSELGMQWFISQAIYNPEPMIRLLREYGALCKGKGVAPKRVILTFAPCGREKTMKFIKWLGVTVPEAVEKEILEAEDKVGKSVELLCGMCRKILDETKGCGVPLGISIESVSIFKNEIDAAHDLFRRTQSMMLDFLGEPWLVRYSIVNKEHRRTSFASYNTGDNKQEPGMLALPSTSKGPMRAESKKSFVVGGAGLAVGLVLSKLLKL</sequence>
<dbReference type="AlphaFoldDB" id="A0A7S0S769"/>
<proteinExistence type="predicted"/>
<dbReference type="Gene3D" id="3.20.20.220">
    <property type="match status" value="1"/>
</dbReference>
<reference evidence="3" key="1">
    <citation type="submission" date="2021-01" db="EMBL/GenBank/DDBJ databases">
        <authorList>
            <person name="Corre E."/>
            <person name="Pelletier E."/>
            <person name="Niang G."/>
            <person name="Scheremetjew M."/>
            <person name="Finn R."/>
            <person name="Kale V."/>
            <person name="Holt S."/>
            <person name="Cochrane G."/>
            <person name="Meng A."/>
            <person name="Brown T."/>
            <person name="Cohen L."/>
        </authorList>
    </citation>
    <scope>NUCLEOTIDE SEQUENCE</scope>
    <source>
        <strain evidence="3">SL-175</strain>
    </source>
</reference>
<evidence type="ECO:0000256" key="1">
    <source>
        <dbReference type="ARBA" id="ARBA00023002"/>
    </source>
</evidence>
<dbReference type="EMBL" id="HBFC01001692">
    <property type="protein sequence ID" value="CAD8698199.1"/>
    <property type="molecule type" value="Transcribed_RNA"/>
</dbReference>
<gene>
    <name evidence="3" type="ORF">MANT1106_LOCUS880</name>
</gene>
<keyword evidence="1" id="KW-0560">Oxidoreductase</keyword>
<accession>A0A7S0S769</accession>